<organism evidence="2 3">
    <name type="scientific">Pelobates cultripes</name>
    <name type="common">Western spadefoot toad</name>
    <dbReference type="NCBI Taxonomy" id="61616"/>
    <lineage>
        <taxon>Eukaryota</taxon>
        <taxon>Metazoa</taxon>
        <taxon>Chordata</taxon>
        <taxon>Craniata</taxon>
        <taxon>Vertebrata</taxon>
        <taxon>Euteleostomi</taxon>
        <taxon>Amphibia</taxon>
        <taxon>Batrachia</taxon>
        <taxon>Anura</taxon>
        <taxon>Pelobatoidea</taxon>
        <taxon>Pelobatidae</taxon>
        <taxon>Pelobates</taxon>
    </lineage>
</organism>
<feature type="region of interest" description="Disordered" evidence="1">
    <location>
        <begin position="237"/>
        <end position="288"/>
    </location>
</feature>
<proteinExistence type="predicted"/>
<gene>
    <name evidence="2" type="ORF">PECUL_23A045155</name>
</gene>
<dbReference type="Proteomes" id="UP001295444">
    <property type="component" value="Chromosome 01"/>
</dbReference>
<reference evidence="2" key="1">
    <citation type="submission" date="2022-03" db="EMBL/GenBank/DDBJ databases">
        <authorList>
            <person name="Alioto T."/>
            <person name="Alioto T."/>
            <person name="Gomez Garrido J."/>
        </authorList>
    </citation>
    <scope>NUCLEOTIDE SEQUENCE</scope>
</reference>
<feature type="compositionally biased region" description="Basic and acidic residues" evidence="1">
    <location>
        <begin position="254"/>
        <end position="282"/>
    </location>
</feature>
<dbReference type="InterPro" id="IPR004244">
    <property type="entry name" value="Transposase_22"/>
</dbReference>
<dbReference type="EMBL" id="OW240912">
    <property type="protein sequence ID" value="CAH2223973.1"/>
    <property type="molecule type" value="Genomic_DNA"/>
</dbReference>
<evidence type="ECO:0000256" key="1">
    <source>
        <dbReference type="SAM" id="MobiDB-lite"/>
    </source>
</evidence>
<name>A0AAD1R5W4_PELCU</name>
<accession>A0AAD1R5W4</accession>
<evidence type="ECO:0000313" key="2">
    <source>
        <dbReference type="EMBL" id="CAH2223973.1"/>
    </source>
</evidence>
<keyword evidence="3" id="KW-1185">Reference proteome</keyword>
<dbReference type="PANTHER" id="PTHR11505">
    <property type="entry name" value="L1 TRANSPOSABLE ELEMENT-RELATED"/>
    <property type="match status" value="1"/>
</dbReference>
<dbReference type="AlphaFoldDB" id="A0AAD1R5W4"/>
<dbReference type="Gene3D" id="3.30.70.1820">
    <property type="entry name" value="L1 transposable element, RRM domain"/>
    <property type="match status" value="1"/>
</dbReference>
<protein>
    <submittedName>
        <fullName evidence="2">Uncharacterized protein</fullName>
    </submittedName>
</protein>
<sequence>MGRNRRGDPTGTPRSSQAGQSYGPMDGFLQTPADTRDEAGDPKMAAHSAATGDTPASTLEGIGDELRTIAASMATKADLLVLTTTIQDALRAEMAGIRTEVTAQGTRIQELEHSHEAHTARLVATDTAVARQGVLLLQLRRAVEDLDNRGRRCNIRVRGLPEAEGEEDVEDTLTALFRMILPADTSLALRYERAHRALRPRSLEDGPRDIICCIHSFATKDAIMKAARAQPTWDYHGAQGHWGPARGRNAHPADVGEDHRRDLHNDAVRRRKAEIDDRHPDAAHPPAS</sequence>
<feature type="region of interest" description="Disordered" evidence="1">
    <location>
        <begin position="1"/>
        <end position="58"/>
    </location>
</feature>
<evidence type="ECO:0000313" key="3">
    <source>
        <dbReference type="Proteomes" id="UP001295444"/>
    </source>
</evidence>